<gene>
    <name evidence="1" type="ORF">NCTC12998_04991</name>
</gene>
<evidence type="ECO:0000313" key="2">
    <source>
        <dbReference type="Proteomes" id="UP000345637"/>
    </source>
</evidence>
<reference evidence="1 2" key="1">
    <citation type="submission" date="2019-03" db="EMBL/GenBank/DDBJ databases">
        <authorList>
            <consortium name="Pathogen Informatics"/>
        </authorList>
    </citation>
    <scope>NUCLEOTIDE SEQUENCE [LARGE SCALE GENOMIC DNA]</scope>
    <source>
        <strain evidence="1 2">NCTC12998</strain>
    </source>
</reference>
<organism evidence="1 2">
    <name type="scientific">Raoultella planticola</name>
    <name type="common">Klebsiella planticola</name>
    <dbReference type="NCBI Taxonomy" id="575"/>
    <lineage>
        <taxon>Bacteria</taxon>
        <taxon>Pseudomonadati</taxon>
        <taxon>Pseudomonadota</taxon>
        <taxon>Gammaproteobacteria</taxon>
        <taxon>Enterobacterales</taxon>
        <taxon>Enterobacteriaceae</taxon>
        <taxon>Klebsiella/Raoultella group</taxon>
        <taxon>Raoultella</taxon>
    </lineage>
</organism>
<dbReference type="EMBL" id="CAADJE010000025">
    <property type="protein sequence ID" value="VFS77376.1"/>
    <property type="molecule type" value="Genomic_DNA"/>
</dbReference>
<name>A0A485BZ83_RAOPL</name>
<proteinExistence type="predicted"/>
<protein>
    <submittedName>
        <fullName evidence="1">Uncharacterized protein</fullName>
    </submittedName>
</protein>
<evidence type="ECO:0000313" key="1">
    <source>
        <dbReference type="EMBL" id="VFS77376.1"/>
    </source>
</evidence>
<sequence>MGEKAAGAVGGRMPAAGQRAIEIKEFPTSPETLQALLSGNIQAQVDIAAWSACLPSVAKAA</sequence>
<accession>A0A485BZ83</accession>
<dbReference type="Proteomes" id="UP000345637">
    <property type="component" value="Unassembled WGS sequence"/>
</dbReference>
<dbReference type="AlphaFoldDB" id="A0A485BZ83"/>